<evidence type="ECO:0000313" key="3">
    <source>
        <dbReference type="Proteomes" id="UP000477911"/>
    </source>
</evidence>
<keyword evidence="1" id="KW-0732">Signal</keyword>
<comment type="caution">
    <text evidence="2">The sequence shown here is derived from an EMBL/GenBank/DDBJ whole genome shotgun (WGS) entry which is preliminary data.</text>
</comment>
<accession>A0A6L7G0Q6</accession>
<dbReference type="RefSeq" id="WP_160893723.1">
    <property type="nucleotide sequence ID" value="NZ_WUMU01000006.1"/>
</dbReference>
<evidence type="ECO:0008006" key="4">
    <source>
        <dbReference type="Google" id="ProtNLM"/>
    </source>
</evidence>
<dbReference type="Proteomes" id="UP000477911">
    <property type="component" value="Unassembled WGS sequence"/>
</dbReference>
<evidence type="ECO:0000313" key="2">
    <source>
        <dbReference type="EMBL" id="MXN17914.1"/>
    </source>
</evidence>
<keyword evidence="3" id="KW-1185">Reference proteome</keyword>
<reference evidence="2 3" key="1">
    <citation type="submission" date="2019-12" db="EMBL/GenBank/DDBJ databases">
        <authorList>
            <person name="Li M."/>
        </authorList>
    </citation>
    <scope>NUCLEOTIDE SEQUENCE [LARGE SCALE GENOMIC DNA]</scope>
    <source>
        <strain evidence="2 3">GBMRC 2024</strain>
    </source>
</reference>
<gene>
    <name evidence="2" type="ORF">GR170_08710</name>
</gene>
<dbReference type="Pfam" id="PF12318">
    <property type="entry name" value="FAD-SLDH"/>
    <property type="match status" value="1"/>
</dbReference>
<sequence length="163" mass="16548">MPPLSPSRRQVLSGISALAAGVALGAPLLPRAAQAAGTDDFLAVSRSLVGNHALKPEFAAALQAAFAKTDPGFGDKLKTLRGLIGDGPVTGEALKARLSDAPPEVAALPQALLTGWYLGIAGSGEQAVCVAYVDALSNVEVADVLRPPSYAYGAYGSWANPPV</sequence>
<dbReference type="PROSITE" id="PS51318">
    <property type="entry name" value="TAT"/>
    <property type="match status" value="1"/>
</dbReference>
<evidence type="ECO:0000256" key="1">
    <source>
        <dbReference type="SAM" id="SignalP"/>
    </source>
</evidence>
<dbReference type="EMBL" id="WUMU01000006">
    <property type="protein sequence ID" value="MXN17914.1"/>
    <property type="molecule type" value="Genomic_DNA"/>
</dbReference>
<proteinExistence type="predicted"/>
<feature type="signal peptide" evidence="1">
    <location>
        <begin position="1"/>
        <end position="35"/>
    </location>
</feature>
<dbReference type="AlphaFoldDB" id="A0A6L7G0Q6"/>
<dbReference type="InterPro" id="IPR006311">
    <property type="entry name" value="TAT_signal"/>
</dbReference>
<protein>
    <recommendedName>
        <fullName evidence="4">Sorbitol dehydrogenase</fullName>
    </recommendedName>
</protein>
<feature type="chain" id="PRO_5027055539" description="Sorbitol dehydrogenase" evidence="1">
    <location>
        <begin position="36"/>
        <end position="163"/>
    </location>
</feature>
<name>A0A6L7G0Q6_9RHOB</name>
<dbReference type="InterPro" id="IPR024651">
    <property type="entry name" value="FAD-SLDH_ssu"/>
</dbReference>
<organism evidence="2 3">
    <name type="scientific">Pseudooceanicola albus</name>
    <dbReference type="NCBI Taxonomy" id="2692189"/>
    <lineage>
        <taxon>Bacteria</taxon>
        <taxon>Pseudomonadati</taxon>
        <taxon>Pseudomonadota</taxon>
        <taxon>Alphaproteobacteria</taxon>
        <taxon>Rhodobacterales</taxon>
        <taxon>Paracoccaceae</taxon>
        <taxon>Pseudooceanicola</taxon>
    </lineage>
</organism>